<evidence type="ECO:0000313" key="1">
    <source>
        <dbReference type="EMBL" id="KKL44385.1"/>
    </source>
</evidence>
<dbReference type="AlphaFoldDB" id="A0A0F9EHM2"/>
<accession>A0A0F9EHM2</accession>
<organism evidence="1">
    <name type="scientific">marine sediment metagenome</name>
    <dbReference type="NCBI Taxonomy" id="412755"/>
    <lineage>
        <taxon>unclassified sequences</taxon>
        <taxon>metagenomes</taxon>
        <taxon>ecological metagenomes</taxon>
    </lineage>
</organism>
<sequence length="136" mass="14796">MEKPMQFALTAPFNLFPDGPTTTLVVGVGLAKYASGKGLAVFLIFKKEKPEDQGGGKQLSVSLPQHAEQLDAAADEFFLKDWADNEQAAVVCVREGLITATGRSPVQAGDRQVMACRIDRSKLRDMTPAELELYKP</sequence>
<name>A0A0F9EHM2_9ZZZZ</name>
<protein>
    <submittedName>
        <fullName evidence="1">Uncharacterized protein</fullName>
    </submittedName>
</protein>
<reference evidence="1" key="1">
    <citation type="journal article" date="2015" name="Nature">
        <title>Complex archaea that bridge the gap between prokaryotes and eukaryotes.</title>
        <authorList>
            <person name="Spang A."/>
            <person name="Saw J.H."/>
            <person name="Jorgensen S.L."/>
            <person name="Zaremba-Niedzwiedzka K."/>
            <person name="Martijn J."/>
            <person name="Lind A.E."/>
            <person name="van Eijk R."/>
            <person name="Schleper C."/>
            <person name="Guy L."/>
            <person name="Ettema T.J."/>
        </authorList>
    </citation>
    <scope>NUCLEOTIDE SEQUENCE</scope>
</reference>
<gene>
    <name evidence="1" type="ORF">LCGC14_2366210</name>
</gene>
<comment type="caution">
    <text evidence="1">The sequence shown here is derived from an EMBL/GenBank/DDBJ whole genome shotgun (WGS) entry which is preliminary data.</text>
</comment>
<dbReference type="EMBL" id="LAZR01034779">
    <property type="protein sequence ID" value="KKL44385.1"/>
    <property type="molecule type" value="Genomic_DNA"/>
</dbReference>
<proteinExistence type="predicted"/>